<dbReference type="Proteomes" id="UP000224829">
    <property type="component" value="Segment"/>
</dbReference>
<name>A0A1Y0SUY9_9CAUD</name>
<reference evidence="1 2" key="1">
    <citation type="submission" date="2017-05" db="EMBL/GenBank/DDBJ databases">
        <authorList>
            <person name="Song R."/>
            <person name="Chenine A.L."/>
            <person name="Ruprecht R.M."/>
        </authorList>
    </citation>
    <scope>NUCLEOTIDE SEQUENCE [LARGE SCALE GENOMIC DNA]</scope>
</reference>
<keyword evidence="2" id="KW-1185">Reference proteome</keyword>
<evidence type="ECO:0000313" key="2">
    <source>
        <dbReference type="Proteomes" id="UP000224829"/>
    </source>
</evidence>
<protein>
    <submittedName>
        <fullName evidence="1">Uncharacterized protein</fullName>
    </submittedName>
</protein>
<organism evidence="1 2">
    <name type="scientific">Pseudomonas phage Noxifer</name>
    <dbReference type="NCBI Taxonomy" id="2006684"/>
    <lineage>
        <taxon>Viruses</taxon>
        <taxon>Duplodnaviria</taxon>
        <taxon>Heunggongvirae</taxon>
        <taxon>Uroviricota</taxon>
        <taxon>Caudoviricetes</taxon>
        <taxon>Chimalliviridae</taxon>
        <taxon>Noxifervirus</taxon>
        <taxon>Noxifervirus noxifer</taxon>
    </lineage>
</organism>
<dbReference type="EMBL" id="MF063068">
    <property type="protein sequence ID" value="ARV77210.1"/>
    <property type="molecule type" value="Genomic_DNA"/>
</dbReference>
<accession>A0A1Y0SUY9</accession>
<proteinExistence type="predicted"/>
<sequence>MPMQQMKNMYAIRLDALFTPREMEIALKRFKTREGVVEFTVDFCDYTYIFGQNNLIPRDVDMEKEPHVFDVIANACRRLRDIIRLSDTLQIDNFKMTRTTVFILVRHEVPTHERTGNL</sequence>
<evidence type="ECO:0000313" key="1">
    <source>
        <dbReference type="EMBL" id="ARV77210.1"/>
    </source>
</evidence>
<gene>
    <name evidence="1" type="ORF">NOXIFER_39</name>
</gene>